<dbReference type="InterPro" id="IPR012301">
    <property type="entry name" value="Malic_N_dom"/>
</dbReference>
<dbReference type="Pfam" id="PF03949">
    <property type="entry name" value="Malic_M"/>
    <property type="match status" value="1"/>
</dbReference>
<evidence type="ECO:0000256" key="4">
    <source>
        <dbReference type="ARBA" id="ARBA00023002"/>
    </source>
</evidence>
<evidence type="ECO:0000256" key="6">
    <source>
        <dbReference type="RuleBase" id="RU003427"/>
    </source>
</evidence>
<protein>
    <submittedName>
        <fullName evidence="10">NAD-dependent malic enzyme</fullName>
        <ecNumber evidence="10">1.1.1.38</ecNumber>
    </submittedName>
</protein>
<keyword evidence="4 10" id="KW-0560">Oxidoreductase</keyword>
<dbReference type="InterPro" id="IPR036291">
    <property type="entry name" value="NAD(P)-bd_dom_sf"/>
</dbReference>
<comment type="caution">
    <text evidence="10">The sequence shown here is derived from an EMBL/GenBank/DDBJ whole genome shotgun (WGS) entry which is preliminary data.</text>
</comment>
<dbReference type="PANTHER" id="PTHR23406">
    <property type="entry name" value="MALIC ENZYME-RELATED"/>
    <property type="match status" value="1"/>
</dbReference>
<evidence type="ECO:0000259" key="8">
    <source>
        <dbReference type="SMART" id="SM00919"/>
    </source>
</evidence>
<dbReference type="EC" id="1.1.1.38" evidence="10"/>
<dbReference type="SMART" id="SM00919">
    <property type="entry name" value="Malic_M"/>
    <property type="match status" value="1"/>
</dbReference>
<dbReference type="InterPro" id="IPR001891">
    <property type="entry name" value="Malic_OxRdtase"/>
</dbReference>
<dbReference type="InterPro" id="IPR046346">
    <property type="entry name" value="Aminoacid_DH-like_N_sf"/>
</dbReference>
<comment type="cofactor">
    <cofactor evidence="1">
        <name>Mn(2+)</name>
        <dbReference type="ChEBI" id="CHEBI:29035"/>
    </cofactor>
</comment>
<feature type="domain" description="Malic enzyme NAD-binding" evidence="8">
    <location>
        <begin position="279"/>
        <end position="540"/>
    </location>
</feature>
<dbReference type="Gene3D" id="3.40.50.720">
    <property type="entry name" value="NAD(P)-binding Rossmann-like Domain"/>
    <property type="match status" value="1"/>
</dbReference>
<evidence type="ECO:0000256" key="2">
    <source>
        <dbReference type="ARBA" id="ARBA00008785"/>
    </source>
</evidence>
<evidence type="ECO:0000256" key="3">
    <source>
        <dbReference type="ARBA" id="ARBA00022723"/>
    </source>
</evidence>
<dbReference type="SMART" id="SM01274">
    <property type="entry name" value="malic"/>
    <property type="match status" value="1"/>
</dbReference>
<accession>A0ABT6FC28</accession>
<dbReference type="RefSeq" id="WP_277861500.1">
    <property type="nucleotide sequence ID" value="NZ_JARRAG010000002.1"/>
</dbReference>
<proteinExistence type="inferred from homology"/>
<comment type="similarity">
    <text evidence="2 6">Belongs to the malic enzymes family.</text>
</comment>
<feature type="region of interest" description="Disordered" evidence="7">
    <location>
        <begin position="1"/>
        <end position="21"/>
    </location>
</feature>
<dbReference type="SUPFAM" id="SSF53223">
    <property type="entry name" value="Aminoacid dehydrogenase-like, N-terminal domain"/>
    <property type="match status" value="1"/>
</dbReference>
<dbReference type="InterPro" id="IPR012302">
    <property type="entry name" value="Malic_NAD-bd"/>
</dbReference>
<name>A0ABT6FC28_9BACT</name>
<evidence type="ECO:0000259" key="9">
    <source>
        <dbReference type="SMART" id="SM01274"/>
    </source>
</evidence>
<dbReference type="NCBIfam" id="NF010052">
    <property type="entry name" value="PRK13529.1"/>
    <property type="match status" value="1"/>
</dbReference>
<keyword evidence="5" id="KW-0520">NAD</keyword>
<sequence length="576" mass="62445">MSRFGPRPQRDPRTGEEADASAPRGWWLLRDPLLNKGAAYSKSERDRLGLRGLLPHAHLTIEQQVALELEHVRAKPDALEKYIGLAALQDRNEALFYRVVVENLEELLPIIYTPTVGKACQLYSHIVRQPRGLWITPEDVDDIPGVLRNAPNQDVRLIVATDNERILGLGDQGAGGMGIPIGKLSIYSAAAGIHPAHCLPISLDVGTDNAELLADPFYRGYRGRRLRGAPYEAFIEAFVGGVRKVFPHALLQWEDFHKNIALSLLDRYRKRCPSFNDDIQGTAAVALAGILSALRITGGGLADQRIVYLGAGAAGVGIARLVKSGLVKAGADLVTARRAQAMLDSRGLVVASDDPKDPYKSEFHWGRDDLDRYGFEGDGPFGLLEVVRRVKPTVLIGTTGNPGVFGEEVVRAMAAGVDRPVILPLSNPTSRVECTPLEALTWTDGRAVVATGSPFPPVAFGGETVTIGQSNNAYIFPGVGLGAIVSETREVSDPMFLTAAETLASCVSPADLAKGRIYPGLDRLREVSRTIAAAVFREARAQHLGRNLGDDAIEKELDDFIWFPDYDRDDDAPAST</sequence>
<dbReference type="InterPro" id="IPR037062">
    <property type="entry name" value="Malic_N_dom_sf"/>
</dbReference>
<dbReference type="GO" id="GO:0016491">
    <property type="term" value="F:oxidoreductase activity"/>
    <property type="evidence" value="ECO:0007669"/>
    <property type="project" value="UniProtKB-KW"/>
</dbReference>
<evidence type="ECO:0000313" key="11">
    <source>
        <dbReference type="Proteomes" id="UP001216907"/>
    </source>
</evidence>
<feature type="domain" description="Malic enzyme N-terminal" evidence="9">
    <location>
        <begin position="89"/>
        <end position="269"/>
    </location>
</feature>
<organism evidence="10 11">
    <name type="scientific">Paludisphaera mucosa</name>
    <dbReference type="NCBI Taxonomy" id="3030827"/>
    <lineage>
        <taxon>Bacteria</taxon>
        <taxon>Pseudomonadati</taxon>
        <taxon>Planctomycetota</taxon>
        <taxon>Planctomycetia</taxon>
        <taxon>Isosphaerales</taxon>
        <taxon>Isosphaeraceae</taxon>
        <taxon>Paludisphaera</taxon>
    </lineage>
</organism>
<keyword evidence="11" id="KW-1185">Reference proteome</keyword>
<dbReference type="Proteomes" id="UP001216907">
    <property type="component" value="Unassembled WGS sequence"/>
</dbReference>
<dbReference type="PROSITE" id="PS00331">
    <property type="entry name" value="MALIC_ENZYMES"/>
    <property type="match status" value="1"/>
</dbReference>
<evidence type="ECO:0000256" key="5">
    <source>
        <dbReference type="ARBA" id="ARBA00023027"/>
    </source>
</evidence>
<dbReference type="PANTHER" id="PTHR23406:SF34">
    <property type="entry name" value="NAD-DEPENDENT MALIC ENZYME, MITOCHONDRIAL"/>
    <property type="match status" value="1"/>
</dbReference>
<dbReference type="EMBL" id="JARRAG010000002">
    <property type="protein sequence ID" value="MDG3005153.1"/>
    <property type="molecule type" value="Genomic_DNA"/>
</dbReference>
<dbReference type="Gene3D" id="3.40.50.10380">
    <property type="entry name" value="Malic enzyme, N-terminal domain"/>
    <property type="match status" value="1"/>
</dbReference>
<dbReference type="Pfam" id="PF00390">
    <property type="entry name" value="malic"/>
    <property type="match status" value="1"/>
</dbReference>
<keyword evidence="3 6" id="KW-0479">Metal-binding</keyword>
<dbReference type="PIRSF" id="PIRSF000106">
    <property type="entry name" value="ME"/>
    <property type="match status" value="1"/>
</dbReference>
<dbReference type="PRINTS" id="PR00072">
    <property type="entry name" value="MALOXRDTASE"/>
</dbReference>
<dbReference type="SUPFAM" id="SSF51735">
    <property type="entry name" value="NAD(P)-binding Rossmann-fold domains"/>
    <property type="match status" value="1"/>
</dbReference>
<reference evidence="10 11" key="1">
    <citation type="submission" date="2023-03" db="EMBL/GenBank/DDBJ databases">
        <title>Paludisphaera mucosa sp. nov. a novel planctomycete from northern fen.</title>
        <authorList>
            <person name="Ivanova A."/>
        </authorList>
    </citation>
    <scope>NUCLEOTIDE SEQUENCE [LARGE SCALE GENOMIC DNA]</scope>
    <source>
        <strain evidence="10 11">Pla2</strain>
    </source>
</reference>
<evidence type="ECO:0000256" key="1">
    <source>
        <dbReference type="ARBA" id="ARBA00001936"/>
    </source>
</evidence>
<dbReference type="InterPro" id="IPR015884">
    <property type="entry name" value="Malic_enzyme_CS"/>
</dbReference>
<gene>
    <name evidence="10" type="ORF">PZE19_15295</name>
</gene>
<evidence type="ECO:0000256" key="7">
    <source>
        <dbReference type="SAM" id="MobiDB-lite"/>
    </source>
</evidence>
<evidence type="ECO:0000313" key="10">
    <source>
        <dbReference type="EMBL" id="MDG3005153.1"/>
    </source>
</evidence>